<reference evidence="3" key="1">
    <citation type="journal article" date="2018" name="Nat. Plants">
        <title>Whole-genome landscape of Medicago truncatula symbiotic genes.</title>
        <authorList>
            <person name="Pecrix Y."/>
            <person name="Gamas P."/>
            <person name="Carrere S."/>
        </authorList>
    </citation>
    <scope>NUCLEOTIDE SEQUENCE</scope>
    <source>
        <tissue evidence="3">Leaves</tissue>
    </source>
</reference>
<keyword evidence="1 3" id="KW-0378">Hydrolase</keyword>
<dbReference type="SUPFAM" id="SSF53474">
    <property type="entry name" value="alpha/beta-Hydrolases"/>
    <property type="match status" value="1"/>
</dbReference>
<dbReference type="GO" id="GO:0008970">
    <property type="term" value="F:phospholipase A1 activity"/>
    <property type="evidence" value="ECO:0007669"/>
    <property type="project" value="InterPro"/>
</dbReference>
<dbReference type="InterPro" id="IPR043367">
    <property type="entry name" value="PLIP1/2/3"/>
</dbReference>
<organism evidence="3">
    <name type="scientific">Medicago truncatula</name>
    <name type="common">Barrel medic</name>
    <name type="synonym">Medicago tribuloides</name>
    <dbReference type="NCBI Taxonomy" id="3880"/>
    <lineage>
        <taxon>Eukaryota</taxon>
        <taxon>Viridiplantae</taxon>
        <taxon>Streptophyta</taxon>
        <taxon>Embryophyta</taxon>
        <taxon>Tracheophyta</taxon>
        <taxon>Spermatophyta</taxon>
        <taxon>Magnoliopsida</taxon>
        <taxon>eudicotyledons</taxon>
        <taxon>Gunneridae</taxon>
        <taxon>Pentapetalae</taxon>
        <taxon>rosids</taxon>
        <taxon>fabids</taxon>
        <taxon>Fabales</taxon>
        <taxon>Fabaceae</taxon>
        <taxon>Papilionoideae</taxon>
        <taxon>50 kb inversion clade</taxon>
        <taxon>NPAAA clade</taxon>
        <taxon>Hologalegina</taxon>
        <taxon>IRL clade</taxon>
        <taxon>Trifolieae</taxon>
        <taxon>Medicago</taxon>
    </lineage>
</organism>
<protein>
    <submittedName>
        <fullName evidence="3">Putative galactolipase</fullName>
        <ecNumber evidence="3">3.1.1.26</ecNumber>
    </submittedName>
</protein>
<dbReference type="InterPro" id="IPR029058">
    <property type="entry name" value="AB_hydrolase_fold"/>
</dbReference>
<dbReference type="EMBL" id="PSQE01000007">
    <property type="protein sequence ID" value="RHN49006.1"/>
    <property type="molecule type" value="Genomic_DNA"/>
</dbReference>
<gene>
    <name evidence="3" type="ORF">MtrunA17_Chr7g0269851</name>
</gene>
<dbReference type="GO" id="GO:0006629">
    <property type="term" value="P:lipid metabolic process"/>
    <property type="evidence" value="ECO:0007669"/>
    <property type="project" value="InterPro"/>
</dbReference>
<feature type="domain" description="Fungal lipase-type" evidence="2">
    <location>
        <begin position="340"/>
        <end position="476"/>
    </location>
</feature>
<dbReference type="GO" id="GO:0047714">
    <property type="term" value="F:galactolipase activity"/>
    <property type="evidence" value="ECO:0007669"/>
    <property type="project" value="UniProtKB-EC"/>
</dbReference>
<proteinExistence type="predicted"/>
<comment type="caution">
    <text evidence="3">The sequence shown here is derived from an EMBL/GenBank/DDBJ whole genome shotgun (WGS) entry which is preliminary data.</text>
</comment>
<dbReference type="PANTHER" id="PTHR46483:SF4">
    <property type="entry name" value="PHOSPHOLIPASE A1 PLIP2, CHLOROPLASTIC"/>
    <property type="match status" value="1"/>
</dbReference>
<name>A0A396H6Y0_MEDTR</name>
<dbReference type="Gene3D" id="3.40.50.1820">
    <property type="entry name" value="alpha/beta hydrolase"/>
    <property type="match status" value="1"/>
</dbReference>
<dbReference type="CDD" id="cd00519">
    <property type="entry name" value="Lipase_3"/>
    <property type="match status" value="1"/>
</dbReference>
<evidence type="ECO:0000259" key="2">
    <source>
        <dbReference type="Pfam" id="PF01764"/>
    </source>
</evidence>
<dbReference type="EC" id="3.1.1.26" evidence="3"/>
<dbReference type="Proteomes" id="UP000265566">
    <property type="component" value="Chromosome 7"/>
</dbReference>
<dbReference type="AlphaFoldDB" id="A0A396H6Y0"/>
<dbReference type="InterPro" id="IPR002921">
    <property type="entry name" value="Fungal_lipase-type"/>
</dbReference>
<accession>A0A396H6Y0</accession>
<dbReference type="Pfam" id="PF01764">
    <property type="entry name" value="Lipase_3"/>
    <property type="match status" value="1"/>
</dbReference>
<evidence type="ECO:0000256" key="1">
    <source>
        <dbReference type="ARBA" id="ARBA00022801"/>
    </source>
</evidence>
<sequence length="685" mass="76056">MVTLCLLQSGIPGIVPLITSISATTTTSRANDHVHVHQSHVTTVRRSNKSSMFSRFIGSSARNNCLAAVNDAFTAENADRTVKEGDGQNGNWVFKVFDLNSVWKGEQESGDNDGDECDVCRVDEEVDDENEDEEIRFDRESFSRMLRRVTLVEARMYAHMSHLGNLAYSIPNIKDLLEMHCSKIACLILCLICDLIDNWWNIVRLGRYVGNLLKRCGLRFVTSSIEKKELAASIKKEETNGKDAGERKVEKNGELKTSASNACEIAVVEGSVEGSNGSVDTVNMMDTDVGCLMATTNSMTAVVAANEEVKQSFADDLNSTSSSPCEWFICDDDRSSTRYFVIQGSESFESWQANLLFEPVQFEGLDVLVHRGIYEAAKGTYQQMLPEVHAHLKSQGSRATFRFTGHSLGGSLALLINLMLLIRKEVPISSLLPVITFGSPSIMCGGDRLLEKLGLPRSHVQGITMHRDIVPRAFSCTYPNHVAELLKAVNASFRSHPCLNNQKLLYAPMGELMILQPDEFFSPSHHLLPPGSGLYLLSGPLSESNDTENQLKAAKLVFLNSPHPLEILSDRSAYGPGGAIHRDHDMNSYLKSVRTVIRQELSQIRTAARRELRRKVRWPLVARRVSDADIVGGRSMVSVHIIQDQPPFSGIKQTGRKSLKRFCRLVASQHMQLFVVFLLPTLGNI</sequence>
<evidence type="ECO:0000313" key="3">
    <source>
        <dbReference type="EMBL" id="RHN49006.1"/>
    </source>
</evidence>
<dbReference type="Gramene" id="rna43785">
    <property type="protein sequence ID" value="RHN49006.1"/>
    <property type="gene ID" value="gene43785"/>
</dbReference>
<dbReference type="PANTHER" id="PTHR46483">
    <property type="entry name" value="PHOSPHOLIPASE A1 PLIP2, CHLOROPLASTIC"/>
    <property type="match status" value="1"/>
</dbReference>